<dbReference type="GO" id="GO:0003700">
    <property type="term" value="F:DNA-binding transcription factor activity"/>
    <property type="evidence" value="ECO:0007669"/>
    <property type="project" value="TreeGrafter"/>
</dbReference>
<dbReference type="SUPFAM" id="SSF57667">
    <property type="entry name" value="beta-beta-alpha zinc fingers"/>
    <property type="match status" value="2"/>
</dbReference>
<name>A0A4C1UBG3_EUMVA</name>
<dbReference type="GO" id="GO:0008270">
    <property type="term" value="F:zinc ion binding"/>
    <property type="evidence" value="ECO:0007669"/>
    <property type="project" value="UniProtKB-KW"/>
</dbReference>
<dbReference type="PANTHER" id="PTHR24404:SF114">
    <property type="entry name" value="KLUMPFUSS, ISOFORM B-RELATED"/>
    <property type="match status" value="1"/>
</dbReference>
<dbReference type="PROSITE" id="PS00028">
    <property type="entry name" value="ZINC_FINGER_C2H2_1"/>
    <property type="match status" value="1"/>
</dbReference>
<dbReference type="InterPro" id="IPR013087">
    <property type="entry name" value="Znf_C2H2_type"/>
</dbReference>
<evidence type="ECO:0000256" key="6">
    <source>
        <dbReference type="ARBA" id="ARBA00022833"/>
    </source>
</evidence>
<feature type="domain" description="C2H2-type" evidence="12">
    <location>
        <begin position="275"/>
        <end position="302"/>
    </location>
</feature>
<evidence type="ECO:0000256" key="4">
    <source>
        <dbReference type="ARBA" id="ARBA00022737"/>
    </source>
</evidence>
<keyword evidence="14" id="KW-1185">Reference proteome</keyword>
<feature type="domain" description="C2H2-type" evidence="12">
    <location>
        <begin position="247"/>
        <end position="274"/>
    </location>
</feature>
<accession>A0A4C1UBG3</accession>
<keyword evidence="7" id="KW-0805">Transcription regulation</keyword>
<dbReference type="GO" id="GO:0006357">
    <property type="term" value="P:regulation of transcription by RNA polymerase II"/>
    <property type="evidence" value="ECO:0007669"/>
    <property type="project" value="TreeGrafter"/>
</dbReference>
<evidence type="ECO:0000256" key="9">
    <source>
        <dbReference type="ARBA" id="ARBA00023163"/>
    </source>
</evidence>
<evidence type="ECO:0000256" key="3">
    <source>
        <dbReference type="ARBA" id="ARBA00022723"/>
    </source>
</evidence>
<evidence type="ECO:0000256" key="1">
    <source>
        <dbReference type="ARBA" id="ARBA00004123"/>
    </source>
</evidence>
<dbReference type="InterPro" id="IPR036236">
    <property type="entry name" value="Znf_C2H2_sf"/>
</dbReference>
<evidence type="ECO:0000256" key="7">
    <source>
        <dbReference type="ARBA" id="ARBA00023015"/>
    </source>
</evidence>
<evidence type="ECO:0000256" key="2">
    <source>
        <dbReference type="ARBA" id="ARBA00006991"/>
    </source>
</evidence>
<organism evidence="13 14">
    <name type="scientific">Eumeta variegata</name>
    <name type="common">Bagworm moth</name>
    <name type="synonym">Eumeta japonica</name>
    <dbReference type="NCBI Taxonomy" id="151549"/>
    <lineage>
        <taxon>Eukaryota</taxon>
        <taxon>Metazoa</taxon>
        <taxon>Ecdysozoa</taxon>
        <taxon>Arthropoda</taxon>
        <taxon>Hexapoda</taxon>
        <taxon>Insecta</taxon>
        <taxon>Pterygota</taxon>
        <taxon>Neoptera</taxon>
        <taxon>Endopterygota</taxon>
        <taxon>Lepidoptera</taxon>
        <taxon>Glossata</taxon>
        <taxon>Ditrysia</taxon>
        <taxon>Tineoidea</taxon>
        <taxon>Psychidae</taxon>
        <taxon>Oiketicinae</taxon>
        <taxon>Eumeta</taxon>
    </lineage>
</organism>
<keyword evidence="5 11" id="KW-0863">Zinc-finger</keyword>
<comment type="subcellular location">
    <subcellularLocation>
        <location evidence="1">Nucleus</location>
    </subcellularLocation>
</comment>
<dbReference type="AlphaFoldDB" id="A0A4C1UBG3"/>
<proteinExistence type="inferred from homology"/>
<evidence type="ECO:0000256" key="8">
    <source>
        <dbReference type="ARBA" id="ARBA00023125"/>
    </source>
</evidence>
<keyword evidence="8" id="KW-0238">DNA-binding</keyword>
<dbReference type="PROSITE" id="PS50157">
    <property type="entry name" value="ZINC_FINGER_C2H2_2"/>
    <property type="match status" value="2"/>
</dbReference>
<keyword evidence="9" id="KW-0804">Transcription</keyword>
<comment type="similarity">
    <text evidence="2">Belongs to the krueppel C2H2-type zinc-finger protein family.</text>
</comment>
<keyword evidence="6" id="KW-0862">Zinc</keyword>
<gene>
    <name evidence="13" type="primary">ZSCAN5C</name>
    <name evidence="13" type="ORF">EVAR_80305_1</name>
</gene>
<dbReference type="PANTHER" id="PTHR24404">
    <property type="entry name" value="ZINC FINGER PROTEIN"/>
    <property type="match status" value="1"/>
</dbReference>
<dbReference type="Gene3D" id="3.30.160.60">
    <property type="entry name" value="Classic Zinc Finger"/>
    <property type="match status" value="2"/>
</dbReference>
<evidence type="ECO:0000313" key="13">
    <source>
        <dbReference type="EMBL" id="GBP23688.1"/>
    </source>
</evidence>
<dbReference type="GO" id="GO:0005634">
    <property type="term" value="C:nucleus"/>
    <property type="evidence" value="ECO:0007669"/>
    <property type="project" value="UniProtKB-SubCell"/>
</dbReference>
<dbReference type="InterPro" id="IPR050589">
    <property type="entry name" value="Ikaros_C2H2-ZF"/>
</dbReference>
<evidence type="ECO:0000256" key="11">
    <source>
        <dbReference type="PROSITE-ProRule" id="PRU00042"/>
    </source>
</evidence>
<protein>
    <submittedName>
        <fullName evidence="13">Zinc finger and SCAN domain-containing protein 5C</fullName>
    </submittedName>
</protein>
<keyword evidence="3" id="KW-0479">Metal-binding</keyword>
<comment type="caution">
    <text evidence="13">The sequence shown here is derived from an EMBL/GenBank/DDBJ whole genome shotgun (WGS) entry which is preliminary data.</text>
</comment>
<evidence type="ECO:0000256" key="10">
    <source>
        <dbReference type="ARBA" id="ARBA00023242"/>
    </source>
</evidence>
<evidence type="ECO:0000259" key="12">
    <source>
        <dbReference type="PROSITE" id="PS50157"/>
    </source>
</evidence>
<dbReference type="GO" id="GO:0042802">
    <property type="term" value="F:identical protein binding"/>
    <property type="evidence" value="ECO:0007669"/>
    <property type="project" value="UniProtKB-ARBA"/>
</dbReference>
<reference evidence="13 14" key="1">
    <citation type="journal article" date="2019" name="Commun. Biol.">
        <title>The bagworm genome reveals a unique fibroin gene that provides high tensile strength.</title>
        <authorList>
            <person name="Kono N."/>
            <person name="Nakamura H."/>
            <person name="Ohtoshi R."/>
            <person name="Tomita M."/>
            <person name="Numata K."/>
            <person name="Arakawa K."/>
        </authorList>
    </citation>
    <scope>NUCLEOTIDE SEQUENCE [LARGE SCALE GENOMIC DNA]</scope>
</reference>
<dbReference type="Proteomes" id="UP000299102">
    <property type="component" value="Unassembled WGS sequence"/>
</dbReference>
<dbReference type="STRING" id="151549.A0A4C1UBG3"/>
<dbReference type="EMBL" id="BGZK01000152">
    <property type="protein sequence ID" value="GBP23688.1"/>
    <property type="molecule type" value="Genomic_DNA"/>
</dbReference>
<dbReference type="GO" id="GO:0000978">
    <property type="term" value="F:RNA polymerase II cis-regulatory region sequence-specific DNA binding"/>
    <property type="evidence" value="ECO:0007669"/>
    <property type="project" value="TreeGrafter"/>
</dbReference>
<evidence type="ECO:0000313" key="14">
    <source>
        <dbReference type="Proteomes" id="UP000299102"/>
    </source>
</evidence>
<evidence type="ECO:0000256" key="5">
    <source>
        <dbReference type="ARBA" id="ARBA00022771"/>
    </source>
</evidence>
<dbReference type="SMART" id="SM00355">
    <property type="entry name" value="ZnF_C2H2"/>
    <property type="match status" value="3"/>
</dbReference>
<keyword evidence="10" id="KW-0539">Nucleus</keyword>
<sequence>MRIGQWLLFRGTAPSSSMFAVLDWPDYAGYEPNPRRIERHMRWLQFMYPSRGIVFSLRRPTSRRTNASLRRNGAWNMLWRGDDVHKDDGLPQKICIDCKEIIEQSVNLKSTSKKAEDTLLAMGFTKSIPRQDDFGEMKSGKDNLKINVSRCNSVPWSDTHSADENNISNECVPNDLANDLQNISESNLKILERKEQIISDELYKYLLSNADNHHDRDTITKICGKRCHNRTSLTFHMRSRHGGERRDVCSFCQYRAINKEQLKIHERRHTGEKPYICAHCNASFHRRANLVQHLDIHLTEKTIQAVGDDMVPYVFVVKSSDRTASWNPAWETLAPDPLQLAQNVCG</sequence>
<dbReference type="FunFam" id="3.30.160.60:FF:000508">
    <property type="entry name" value="Myeloid zinc finger 1"/>
    <property type="match status" value="1"/>
</dbReference>
<keyword evidence="4" id="KW-0677">Repeat</keyword>
<dbReference type="OrthoDB" id="7849674at2759"/>